<dbReference type="AlphaFoldDB" id="A0A7J7LR73"/>
<comment type="caution">
    <text evidence="3">The sequence shown here is derived from an EMBL/GenBank/DDBJ whole genome shotgun (WGS) entry which is preliminary data.</text>
</comment>
<keyword evidence="4" id="KW-1185">Reference proteome</keyword>
<evidence type="ECO:0000313" key="4">
    <source>
        <dbReference type="Proteomes" id="UP000541444"/>
    </source>
</evidence>
<feature type="region of interest" description="Disordered" evidence="2">
    <location>
        <begin position="1"/>
        <end position="28"/>
    </location>
</feature>
<feature type="coiled-coil region" evidence="1">
    <location>
        <begin position="56"/>
        <end position="97"/>
    </location>
</feature>
<dbReference type="EMBL" id="JACGCM010002085">
    <property type="protein sequence ID" value="KAF6145145.1"/>
    <property type="molecule type" value="Genomic_DNA"/>
</dbReference>
<accession>A0A7J7LR73</accession>
<dbReference type="Proteomes" id="UP000541444">
    <property type="component" value="Unassembled WGS sequence"/>
</dbReference>
<name>A0A7J7LR73_9MAGN</name>
<reference evidence="3 4" key="1">
    <citation type="journal article" date="2020" name="IScience">
        <title>Genome Sequencing of the Endangered Kingdonia uniflora (Circaeasteraceae, Ranunculales) Reveals Potential Mechanisms of Evolutionary Specialization.</title>
        <authorList>
            <person name="Sun Y."/>
            <person name="Deng T."/>
            <person name="Zhang A."/>
            <person name="Moore M.J."/>
            <person name="Landis J.B."/>
            <person name="Lin N."/>
            <person name="Zhang H."/>
            <person name="Zhang X."/>
            <person name="Huang J."/>
            <person name="Zhang X."/>
            <person name="Sun H."/>
            <person name="Wang H."/>
        </authorList>
    </citation>
    <scope>NUCLEOTIDE SEQUENCE [LARGE SCALE GENOMIC DNA]</scope>
    <source>
        <strain evidence="3">TB1705</strain>
        <tissue evidence="3">Leaf</tissue>
    </source>
</reference>
<proteinExistence type="predicted"/>
<evidence type="ECO:0000313" key="3">
    <source>
        <dbReference type="EMBL" id="KAF6145145.1"/>
    </source>
</evidence>
<evidence type="ECO:0000256" key="1">
    <source>
        <dbReference type="SAM" id="Coils"/>
    </source>
</evidence>
<evidence type="ECO:0000256" key="2">
    <source>
        <dbReference type="SAM" id="MobiDB-lite"/>
    </source>
</evidence>
<keyword evidence="1" id="KW-0175">Coiled coil</keyword>
<sequence>MLKRPLTSRTTVSGEAVKKRRIEPSERSGMKVVEDRPIIEDNSKEVEVARLMKGICLEVEEERAELKRKKVELERNAARLKIDLLKERKRVEDLKASQVVEINNPHAKARKFLEEVIAERDRLGLHLVSKGYSEDEMDAIRADTYVEDEEEEVIEDVAVGVVAGLDGVFPQTVRDNQGDDNERREGENEKVE</sequence>
<organism evidence="3 4">
    <name type="scientific">Kingdonia uniflora</name>
    <dbReference type="NCBI Taxonomy" id="39325"/>
    <lineage>
        <taxon>Eukaryota</taxon>
        <taxon>Viridiplantae</taxon>
        <taxon>Streptophyta</taxon>
        <taxon>Embryophyta</taxon>
        <taxon>Tracheophyta</taxon>
        <taxon>Spermatophyta</taxon>
        <taxon>Magnoliopsida</taxon>
        <taxon>Ranunculales</taxon>
        <taxon>Circaeasteraceae</taxon>
        <taxon>Kingdonia</taxon>
    </lineage>
</organism>
<feature type="compositionally biased region" description="Basic and acidic residues" evidence="2">
    <location>
        <begin position="176"/>
        <end position="192"/>
    </location>
</feature>
<protein>
    <submittedName>
        <fullName evidence="3">Uncharacterized protein</fullName>
    </submittedName>
</protein>
<gene>
    <name evidence="3" type="ORF">GIB67_020336</name>
</gene>
<feature type="region of interest" description="Disordered" evidence="2">
    <location>
        <begin position="170"/>
        <end position="192"/>
    </location>
</feature>